<dbReference type="Proteomes" id="UP001359485">
    <property type="component" value="Unassembled WGS sequence"/>
</dbReference>
<proteinExistence type="predicted"/>
<evidence type="ECO:0000313" key="1">
    <source>
        <dbReference type="EMBL" id="KAK6631626.1"/>
    </source>
</evidence>
<gene>
    <name evidence="1" type="ORF">RUM44_006155</name>
</gene>
<keyword evidence="2" id="KW-1185">Reference proteome</keyword>
<name>A0ABR1AZ49_POLSC</name>
<organism evidence="1 2">
    <name type="scientific">Polyplax serrata</name>
    <name type="common">Common mouse louse</name>
    <dbReference type="NCBI Taxonomy" id="468196"/>
    <lineage>
        <taxon>Eukaryota</taxon>
        <taxon>Metazoa</taxon>
        <taxon>Ecdysozoa</taxon>
        <taxon>Arthropoda</taxon>
        <taxon>Hexapoda</taxon>
        <taxon>Insecta</taxon>
        <taxon>Pterygota</taxon>
        <taxon>Neoptera</taxon>
        <taxon>Paraneoptera</taxon>
        <taxon>Psocodea</taxon>
        <taxon>Troctomorpha</taxon>
        <taxon>Phthiraptera</taxon>
        <taxon>Anoplura</taxon>
        <taxon>Polyplacidae</taxon>
        <taxon>Polyplax</taxon>
    </lineage>
</organism>
<accession>A0ABR1AZ49</accession>
<comment type="caution">
    <text evidence="1">The sequence shown here is derived from an EMBL/GenBank/DDBJ whole genome shotgun (WGS) entry which is preliminary data.</text>
</comment>
<evidence type="ECO:0000313" key="2">
    <source>
        <dbReference type="Proteomes" id="UP001359485"/>
    </source>
</evidence>
<reference evidence="1 2" key="1">
    <citation type="submission" date="2023-09" db="EMBL/GenBank/DDBJ databases">
        <title>Genomes of two closely related lineages of the louse Polyplax serrata with different host specificities.</title>
        <authorList>
            <person name="Martinu J."/>
            <person name="Tarabai H."/>
            <person name="Stefka J."/>
            <person name="Hypsa V."/>
        </authorList>
    </citation>
    <scope>NUCLEOTIDE SEQUENCE [LARGE SCALE GENOMIC DNA]</scope>
    <source>
        <strain evidence="1">98ZLc_SE</strain>
    </source>
</reference>
<protein>
    <submittedName>
        <fullName evidence="1">Uncharacterized protein</fullName>
    </submittedName>
</protein>
<dbReference type="EMBL" id="JAWJWF010000006">
    <property type="protein sequence ID" value="KAK6631626.1"/>
    <property type="molecule type" value="Genomic_DNA"/>
</dbReference>
<sequence length="128" mass="14738">MVRHLHKKFWDAPVLRSRMGAMEADLYTAWLHLESKATAHTGLTEVFGTPVQSGTLYSPSYSAHHMGPFHEETVPLTVTSQISRRNWARTWPDPPILCNHKVSKNVCEKVFSRYSRQRSKTSSHHLRI</sequence>